<evidence type="ECO:0000313" key="2">
    <source>
        <dbReference type="EMBL" id="MCM2390879.1"/>
    </source>
</evidence>
<dbReference type="InterPro" id="IPR006680">
    <property type="entry name" value="Amidohydro-rel"/>
</dbReference>
<comment type="caution">
    <text evidence="2">The sequence shown here is derived from an EMBL/GenBank/DDBJ whole genome shotgun (WGS) entry which is preliminary data.</text>
</comment>
<accession>A0ABT0USD3</accession>
<evidence type="ECO:0000313" key="3">
    <source>
        <dbReference type="Proteomes" id="UP001431429"/>
    </source>
</evidence>
<dbReference type="EMBL" id="JAMQAW010000026">
    <property type="protein sequence ID" value="MCM2390879.1"/>
    <property type="molecule type" value="Genomic_DNA"/>
</dbReference>
<feature type="domain" description="Amidohydrolase-related" evidence="1">
    <location>
        <begin position="113"/>
        <end position="358"/>
    </location>
</feature>
<reference evidence="2" key="1">
    <citation type="submission" date="2022-06" db="EMBL/GenBank/DDBJ databases">
        <title>Genome public.</title>
        <authorList>
            <person name="Sun Q."/>
        </authorList>
    </citation>
    <scope>NUCLEOTIDE SEQUENCE</scope>
    <source>
        <strain evidence="2">CWNU-1</strain>
    </source>
</reference>
<protein>
    <submittedName>
        <fullName evidence="2">Amidohydrolase</fullName>
    </submittedName>
</protein>
<dbReference type="Proteomes" id="UP001431429">
    <property type="component" value="Unassembled WGS sequence"/>
</dbReference>
<dbReference type="RefSeq" id="WP_250921207.1">
    <property type="nucleotide sequence ID" value="NZ_JAMQAW010000026.1"/>
</dbReference>
<dbReference type="PANTHER" id="PTHR43383:SF2">
    <property type="entry name" value="AMIDOHYDROLASE 2 FAMILY PROTEIN"/>
    <property type="match status" value="1"/>
</dbReference>
<keyword evidence="3" id="KW-1185">Reference proteome</keyword>
<dbReference type="PANTHER" id="PTHR43383">
    <property type="entry name" value="NODULIN 6"/>
    <property type="match status" value="1"/>
</dbReference>
<sequence length="377" mass="38823">MIDTPTLVDQHCHGVLRTELGLGTFEARLGQAPGPPASGTTFFDTQTGFAVRRWCPPLLGLEPHCPPAHYLARRRELGPPEVGRRLLRGSGIGVYLVDTGLPDDLTGPSEIASAGAAEAREIVRLEPLAEQVADTSGTVEAFLVNLADAMHTAASSAVAFTSATAAGLGPALIPAPPGPGEVRGAIGRWLPGRRAGSPVTDPVLVRHLLWIAIASGLPLQLPLGGRDPMALAEFAAATAGCGSDLVLLHGYPHHRRTAHLASVFPHVYADLGTAPVHVGSRAAAVLAESLEVAPLGKLLYASGARGLPELHVVAARVFAAALSQVLGGWVSDGSWSRADADRVAGMIAAGNARRLYGLTASGPGAPTRSPRAVCRGG</sequence>
<name>A0ABT0USD3_9ACTN</name>
<dbReference type="Pfam" id="PF04909">
    <property type="entry name" value="Amidohydro_2"/>
    <property type="match status" value="1"/>
</dbReference>
<dbReference type="Gene3D" id="3.20.20.140">
    <property type="entry name" value="Metal-dependent hydrolases"/>
    <property type="match status" value="1"/>
</dbReference>
<gene>
    <name evidence="2" type="ORF">NBG84_21680</name>
</gene>
<proteinExistence type="predicted"/>
<evidence type="ECO:0000259" key="1">
    <source>
        <dbReference type="Pfam" id="PF04909"/>
    </source>
</evidence>
<organism evidence="2 3">
    <name type="scientific">Streptomyces albipurpureus</name>
    <dbReference type="NCBI Taxonomy" id="2897419"/>
    <lineage>
        <taxon>Bacteria</taxon>
        <taxon>Bacillati</taxon>
        <taxon>Actinomycetota</taxon>
        <taxon>Actinomycetes</taxon>
        <taxon>Kitasatosporales</taxon>
        <taxon>Streptomycetaceae</taxon>
        <taxon>Streptomyces</taxon>
    </lineage>
</organism>